<dbReference type="Proteomes" id="UP000887540">
    <property type="component" value="Unplaced"/>
</dbReference>
<protein>
    <submittedName>
        <fullName evidence="2">Tetratricopeptide repeat protein</fullName>
    </submittedName>
</protein>
<evidence type="ECO:0000313" key="2">
    <source>
        <dbReference type="WBParaSite" id="ACRNAN_scaffold377.g12784.t1"/>
    </source>
</evidence>
<dbReference type="WBParaSite" id="ACRNAN_scaffold377.g12784.t1">
    <property type="protein sequence ID" value="ACRNAN_scaffold377.g12784.t1"/>
    <property type="gene ID" value="ACRNAN_scaffold377.g12784"/>
</dbReference>
<organism evidence="1 2">
    <name type="scientific">Acrobeloides nanus</name>
    <dbReference type="NCBI Taxonomy" id="290746"/>
    <lineage>
        <taxon>Eukaryota</taxon>
        <taxon>Metazoa</taxon>
        <taxon>Ecdysozoa</taxon>
        <taxon>Nematoda</taxon>
        <taxon>Chromadorea</taxon>
        <taxon>Rhabditida</taxon>
        <taxon>Tylenchina</taxon>
        <taxon>Cephalobomorpha</taxon>
        <taxon>Cephaloboidea</taxon>
        <taxon>Cephalobidae</taxon>
        <taxon>Acrobeloides</taxon>
    </lineage>
</organism>
<reference evidence="2" key="1">
    <citation type="submission" date="2022-11" db="UniProtKB">
        <authorList>
            <consortium name="WormBaseParasite"/>
        </authorList>
    </citation>
    <scope>IDENTIFICATION</scope>
</reference>
<name>A0A914DU14_9BILA</name>
<dbReference type="AlphaFoldDB" id="A0A914DU14"/>
<sequence>MRQTYKNRKEFRVNLFNPLLMLNAAFAASGQFENAMNVITEYLEIVDEPLKYYVFPDANLVKLLVFDPALAKAHVEEAFEINKIKTGVDKELFKLIYPDFAMFLD</sequence>
<proteinExistence type="predicted"/>
<evidence type="ECO:0000313" key="1">
    <source>
        <dbReference type="Proteomes" id="UP000887540"/>
    </source>
</evidence>
<accession>A0A914DU14</accession>
<keyword evidence="1" id="KW-1185">Reference proteome</keyword>